<keyword evidence="3" id="KW-0732">Signal</keyword>
<comment type="caution">
    <text evidence="9">The sequence shown here is derived from an EMBL/GenBank/DDBJ whole genome shotgun (WGS) entry which is preliminary data.</text>
</comment>
<sequence length="782" mass="83622">MAGPDTGLQPADPPNVPFGTRYVVEFSETGSAKFRARDGSMDTEGFYQIIAQETNITAKPALNFTSSIFHGASFDLANETAATDLEEIKALPGVVNLWPVATVYASPQIESTGVANFSQWSPHVLTRVNEAHSLGYDGKGVVIAVVDSGIDYFHPSLGGGFGEGFKVESGWDFVGDNYSTSSPDVLFPDDDPIDCLGHGTHVAGIAGSSNDKLPGVAPNATLRAYKVFGCSDGTTEDIIALAFIRAFEEGADIITASLGSSQGFPEVLSAQIVTRIASQGVFASVAAGNSGERGPFSTSSLGNGYGGLAVGSVQSTQQVAYSVVAKSTSDRATWVFFINWENVSYERPSRVLYTEGQATGFASINYDDGAWLNNETLAGQNVTFEFKYDPADAVGVDYFTNMINDFSSWGPTLDVRQKPEISAPALFYQSAGGRSALGSNPAQVAHTRLVSSGSPVLHHNGSTTLQAHVGQAGAGLVDALKVVSYNSSISPATISLNDTDHFAGQHTITITNSGPGPVTYSIGHESGPASMTMNPVNWVGLDPILKTEFGQAIANFSVSEVTVPAGGKASFDVVFTAPTDIDASLLPIYGGFVHIVGDNGEVLKATYLGVHGSLYNAKTWELERGVPVYFGAGGYGDTFEDGRVFNLSQGTPEVYYNLLWATREHSFDLVSVDWNETDWVYPQAAGKNKWFGSLQFYDALNEIYFPYPFKYYPRSLTTFQGSVSTNYSDGTPILNGEYRILGRALKTFGEPENPQDWQFGLSNWLVVNNNITSNGTIPALMR</sequence>
<dbReference type="InterPro" id="IPR022398">
    <property type="entry name" value="Peptidase_S8_His-AS"/>
</dbReference>
<dbReference type="InterPro" id="IPR050131">
    <property type="entry name" value="Peptidase_S8_subtilisin-like"/>
</dbReference>
<dbReference type="Pfam" id="PF00082">
    <property type="entry name" value="Peptidase_S8"/>
    <property type="match status" value="1"/>
</dbReference>
<feature type="domain" description="Peptidase S8/S53" evidence="7">
    <location>
        <begin position="138"/>
        <end position="427"/>
    </location>
</feature>
<evidence type="ECO:0008006" key="11">
    <source>
        <dbReference type="Google" id="ProtNLM"/>
    </source>
</evidence>
<feature type="domain" description="C5a peptidase/Subtilisin-like protease SBT2-like Fn3-like" evidence="8">
    <location>
        <begin position="494"/>
        <end position="601"/>
    </location>
</feature>
<dbReference type="CDD" id="cd07489">
    <property type="entry name" value="Peptidases_S8_5"/>
    <property type="match status" value="1"/>
</dbReference>
<dbReference type="PRINTS" id="PR00723">
    <property type="entry name" value="SUBTILISIN"/>
</dbReference>
<dbReference type="Proteomes" id="UP001430848">
    <property type="component" value="Unassembled WGS sequence"/>
</dbReference>
<name>A0ABR1PE54_DIAER</name>
<feature type="active site" description="Charge relay system" evidence="6">
    <location>
        <position position="198"/>
    </location>
</feature>
<evidence type="ECO:0000256" key="3">
    <source>
        <dbReference type="ARBA" id="ARBA00022729"/>
    </source>
</evidence>
<organism evidence="9 10">
    <name type="scientific">Diaporthe eres</name>
    <name type="common">Phomopsis oblonga</name>
    <dbReference type="NCBI Taxonomy" id="83184"/>
    <lineage>
        <taxon>Eukaryota</taxon>
        <taxon>Fungi</taxon>
        <taxon>Dikarya</taxon>
        <taxon>Ascomycota</taxon>
        <taxon>Pezizomycotina</taxon>
        <taxon>Sordariomycetes</taxon>
        <taxon>Sordariomycetidae</taxon>
        <taxon>Diaporthales</taxon>
        <taxon>Diaporthaceae</taxon>
        <taxon>Diaporthe</taxon>
        <taxon>Diaporthe eres species complex</taxon>
    </lineage>
</organism>
<evidence type="ECO:0000259" key="7">
    <source>
        <dbReference type="Pfam" id="PF00082"/>
    </source>
</evidence>
<feature type="active site" description="Charge relay system" evidence="6">
    <location>
        <position position="147"/>
    </location>
</feature>
<evidence type="ECO:0000256" key="2">
    <source>
        <dbReference type="ARBA" id="ARBA00022670"/>
    </source>
</evidence>
<gene>
    <name evidence="9" type="ORF">SLS63_004366</name>
</gene>
<protein>
    <recommendedName>
        <fullName evidence="11">Serin endopeptidase</fullName>
    </recommendedName>
</protein>
<dbReference type="Pfam" id="PF06280">
    <property type="entry name" value="fn3_5"/>
    <property type="match status" value="1"/>
</dbReference>
<dbReference type="InterPro" id="IPR000209">
    <property type="entry name" value="Peptidase_S8/S53_dom"/>
</dbReference>
<dbReference type="PROSITE" id="PS00137">
    <property type="entry name" value="SUBTILASE_HIS"/>
    <property type="match status" value="1"/>
</dbReference>
<evidence type="ECO:0000313" key="10">
    <source>
        <dbReference type="Proteomes" id="UP001430848"/>
    </source>
</evidence>
<accession>A0ABR1PE54</accession>
<evidence type="ECO:0000256" key="5">
    <source>
        <dbReference type="ARBA" id="ARBA00022825"/>
    </source>
</evidence>
<proteinExistence type="inferred from homology"/>
<dbReference type="PANTHER" id="PTHR43806">
    <property type="entry name" value="PEPTIDASE S8"/>
    <property type="match status" value="1"/>
</dbReference>
<evidence type="ECO:0000256" key="4">
    <source>
        <dbReference type="ARBA" id="ARBA00022801"/>
    </source>
</evidence>
<dbReference type="InterPro" id="IPR023827">
    <property type="entry name" value="Peptidase_S8_Asp-AS"/>
</dbReference>
<dbReference type="PROSITE" id="PS00136">
    <property type="entry name" value="SUBTILASE_ASP"/>
    <property type="match status" value="1"/>
</dbReference>
<evidence type="ECO:0000259" key="8">
    <source>
        <dbReference type="Pfam" id="PF06280"/>
    </source>
</evidence>
<evidence type="ECO:0000313" key="9">
    <source>
        <dbReference type="EMBL" id="KAK7734081.1"/>
    </source>
</evidence>
<dbReference type="InterPro" id="IPR015500">
    <property type="entry name" value="Peptidase_S8_subtilisin-rel"/>
</dbReference>
<evidence type="ECO:0000256" key="1">
    <source>
        <dbReference type="ARBA" id="ARBA00011073"/>
    </source>
</evidence>
<keyword evidence="5 6" id="KW-0720">Serine protease</keyword>
<keyword evidence="4 6" id="KW-0378">Hydrolase</keyword>
<dbReference type="EMBL" id="JAKNSF020000016">
    <property type="protein sequence ID" value="KAK7734081.1"/>
    <property type="molecule type" value="Genomic_DNA"/>
</dbReference>
<evidence type="ECO:0000256" key="6">
    <source>
        <dbReference type="PROSITE-ProRule" id="PRU01240"/>
    </source>
</evidence>
<dbReference type="InterPro" id="IPR034187">
    <property type="entry name" value="Peptidases_S8_5"/>
</dbReference>
<dbReference type="InterPro" id="IPR010435">
    <property type="entry name" value="C5a/SBT2-like_Fn3"/>
</dbReference>
<reference evidence="9 10" key="1">
    <citation type="submission" date="2024-02" db="EMBL/GenBank/DDBJ databases">
        <title>De novo assembly and annotation of 12 fungi associated with fruit tree decline syndrome in Ontario, Canada.</title>
        <authorList>
            <person name="Sulman M."/>
            <person name="Ellouze W."/>
            <person name="Ilyukhin E."/>
        </authorList>
    </citation>
    <scope>NUCLEOTIDE SEQUENCE [LARGE SCALE GENOMIC DNA]</scope>
    <source>
        <strain evidence="9 10">M169</strain>
    </source>
</reference>
<keyword evidence="2 6" id="KW-0645">Protease</keyword>
<dbReference type="PROSITE" id="PS51892">
    <property type="entry name" value="SUBTILASE"/>
    <property type="match status" value="1"/>
</dbReference>
<dbReference type="Gene3D" id="3.40.50.200">
    <property type="entry name" value="Peptidase S8/S53 domain"/>
    <property type="match status" value="1"/>
</dbReference>
<dbReference type="SUPFAM" id="SSF52743">
    <property type="entry name" value="Subtilisin-like"/>
    <property type="match status" value="1"/>
</dbReference>
<comment type="similarity">
    <text evidence="1 6">Belongs to the peptidase S8 family.</text>
</comment>
<dbReference type="PANTHER" id="PTHR43806:SF66">
    <property type="entry name" value="SERIN ENDOPEPTIDASE"/>
    <property type="match status" value="1"/>
</dbReference>
<keyword evidence="10" id="KW-1185">Reference proteome</keyword>
<feature type="active site" description="Charge relay system" evidence="6">
    <location>
        <position position="435"/>
    </location>
</feature>
<dbReference type="InterPro" id="IPR036852">
    <property type="entry name" value="Peptidase_S8/S53_dom_sf"/>
</dbReference>